<evidence type="ECO:0000313" key="4">
    <source>
        <dbReference type="Proteomes" id="UP000887229"/>
    </source>
</evidence>
<evidence type="ECO:0008006" key="5">
    <source>
        <dbReference type="Google" id="ProtNLM"/>
    </source>
</evidence>
<name>A0A9P8CM98_9HYPO</name>
<feature type="region of interest" description="Disordered" evidence="1">
    <location>
        <begin position="373"/>
        <end position="392"/>
    </location>
</feature>
<sequence length="622" mass="67696">MGLFKHSKKETSGELTDQKWEYISLSDFKARGCGPGFAYFWLLMMLVSSIVVYGLDSFIAVNLLIFDQWSGSIKPGIDLSISKWIFTACILLSFVNLGYEAWRAMRVMKRGNVAECYLDPLAVRWESIRFGEGQGFKRFLVFAELTKSKQGAEYTALFTYFSLKAWIRVLLLSGPRQVVNAFTFKAVYESKLAVSPGNAGESFIGFFEKIGALYKEDYQQALVLTAMGWTFILWAISVIFFIAAVLCYVFFLWHWIPRSDGGLSGYCARKVNKKLKQIVTKKVNKALAKGQHRQIQAELKAAKDGGQVAPLERMGTLPTLPNIVAAGPLPSKEDSLPQMPMLNRNETMTTLPAYSSRPASPGGIELNSMAQQRRLMPSRSATMASTATDHSYTSKASLLGSAADMGQGRPPSPTPTVPSLPAVTPPGNIFPPSHPGTPASARTFGAYAGMGHAASNSTSSARTPMAESPAPTYGRDEHVRASPGPNLYNAYNPNRGGPAPPQAQQRPGPGPRFDAYGADGRASPAPSVSTYHGGPPAAQRQQPMPMRSATGPVPPRGPFQPPQRNMTAPMDTSADYFNRPGPQQAMRPMTPQGYGRSATPQSQRGPSNGYDVESQQNRGYGY</sequence>
<dbReference type="PANTHER" id="PTHR36424:SF1">
    <property type="entry name" value="LOW AFFINITY K(+) TRANSPORTER 1-RELATED"/>
    <property type="match status" value="1"/>
</dbReference>
<organism evidence="3 4">
    <name type="scientific">Emericellopsis atlantica</name>
    <dbReference type="NCBI Taxonomy" id="2614577"/>
    <lineage>
        <taxon>Eukaryota</taxon>
        <taxon>Fungi</taxon>
        <taxon>Dikarya</taxon>
        <taxon>Ascomycota</taxon>
        <taxon>Pezizomycotina</taxon>
        <taxon>Sordariomycetes</taxon>
        <taxon>Hypocreomycetidae</taxon>
        <taxon>Hypocreales</taxon>
        <taxon>Bionectriaceae</taxon>
        <taxon>Emericellopsis</taxon>
    </lineage>
</organism>
<feature type="transmembrane region" description="Helical" evidence="2">
    <location>
        <begin position="231"/>
        <end position="256"/>
    </location>
</feature>
<dbReference type="RefSeq" id="XP_046114380.1">
    <property type="nucleotide sequence ID" value="XM_046261655.1"/>
</dbReference>
<protein>
    <recommendedName>
        <fullName evidence="5">Vacuolar membrane protein</fullName>
    </recommendedName>
</protein>
<evidence type="ECO:0000256" key="2">
    <source>
        <dbReference type="SAM" id="Phobius"/>
    </source>
</evidence>
<dbReference type="GO" id="GO:0005886">
    <property type="term" value="C:plasma membrane"/>
    <property type="evidence" value="ECO:0007669"/>
    <property type="project" value="InterPro"/>
</dbReference>
<dbReference type="EMBL" id="MU251277">
    <property type="protein sequence ID" value="KAG9250456.1"/>
    <property type="molecule type" value="Genomic_DNA"/>
</dbReference>
<proteinExistence type="predicted"/>
<dbReference type="Proteomes" id="UP000887229">
    <property type="component" value="Unassembled WGS sequence"/>
</dbReference>
<feature type="region of interest" description="Disordered" evidence="1">
    <location>
        <begin position="452"/>
        <end position="622"/>
    </location>
</feature>
<gene>
    <name evidence="3" type="ORF">F5Z01DRAFT_629343</name>
</gene>
<dbReference type="PANTHER" id="PTHR36424">
    <property type="entry name" value="PHEROMONE-REGULATED MEMBRANE PROTEIN 6"/>
    <property type="match status" value="1"/>
</dbReference>
<dbReference type="GeneID" id="70292558"/>
<dbReference type="InterPro" id="IPR031606">
    <property type="entry name" value="Kch1/2"/>
</dbReference>
<comment type="caution">
    <text evidence="3">The sequence shown here is derived from an EMBL/GenBank/DDBJ whole genome shotgun (WGS) entry which is preliminary data.</text>
</comment>
<feature type="compositionally biased region" description="Low complexity" evidence="1">
    <location>
        <begin position="533"/>
        <end position="547"/>
    </location>
</feature>
<feature type="transmembrane region" description="Helical" evidence="2">
    <location>
        <begin position="38"/>
        <end position="64"/>
    </location>
</feature>
<dbReference type="Pfam" id="PF16944">
    <property type="entry name" value="KCH"/>
    <property type="match status" value="1"/>
</dbReference>
<evidence type="ECO:0000256" key="1">
    <source>
        <dbReference type="SAM" id="MobiDB-lite"/>
    </source>
</evidence>
<dbReference type="AlphaFoldDB" id="A0A9P8CM98"/>
<keyword evidence="2" id="KW-0472">Membrane</keyword>
<feature type="compositionally biased region" description="Low complexity" evidence="1">
    <location>
        <begin position="492"/>
        <end position="507"/>
    </location>
</feature>
<feature type="compositionally biased region" description="Polar residues" evidence="1">
    <location>
        <begin position="613"/>
        <end position="622"/>
    </location>
</feature>
<keyword evidence="2" id="KW-1133">Transmembrane helix</keyword>
<evidence type="ECO:0000313" key="3">
    <source>
        <dbReference type="EMBL" id="KAG9250456.1"/>
    </source>
</evidence>
<accession>A0A9P8CM98</accession>
<dbReference type="OrthoDB" id="2128042at2759"/>
<feature type="compositionally biased region" description="Pro residues" evidence="1">
    <location>
        <begin position="552"/>
        <end position="561"/>
    </location>
</feature>
<feature type="transmembrane region" description="Helical" evidence="2">
    <location>
        <begin position="84"/>
        <end position="102"/>
    </location>
</feature>
<dbReference type="GO" id="GO:0015079">
    <property type="term" value="F:potassium ion transmembrane transporter activity"/>
    <property type="evidence" value="ECO:0007669"/>
    <property type="project" value="InterPro"/>
</dbReference>
<feature type="compositionally biased region" description="Polar residues" evidence="1">
    <location>
        <begin position="379"/>
        <end position="392"/>
    </location>
</feature>
<reference evidence="3" key="1">
    <citation type="journal article" date="2021" name="IMA Fungus">
        <title>Genomic characterization of three marine fungi, including Emericellopsis atlantica sp. nov. with signatures of a generalist lifestyle and marine biomass degradation.</title>
        <authorList>
            <person name="Hagestad O.C."/>
            <person name="Hou L."/>
            <person name="Andersen J.H."/>
            <person name="Hansen E.H."/>
            <person name="Altermark B."/>
            <person name="Li C."/>
            <person name="Kuhnert E."/>
            <person name="Cox R.J."/>
            <person name="Crous P.W."/>
            <person name="Spatafora J.W."/>
            <person name="Lail K."/>
            <person name="Amirebrahimi M."/>
            <person name="Lipzen A."/>
            <person name="Pangilinan J."/>
            <person name="Andreopoulos W."/>
            <person name="Hayes R.D."/>
            <person name="Ng V."/>
            <person name="Grigoriev I.V."/>
            <person name="Jackson S.A."/>
            <person name="Sutton T.D.S."/>
            <person name="Dobson A.D.W."/>
            <person name="Rama T."/>
        </authorList>
    </citation>
    <scope>NUCLEOTIDE SEQUENCE</scope>
    <source>
        <strain evidence="3">TS7</strain>
    </source>
</reference>
<keyword evidence="2" id="KW-0812">Transmembrane</keyword>
<keyword evidence="4" id="KW-1185">Reference proteome</keyword>